<feature type="region of interest" description="Disordered" evidence="1">
    <location>
        <begin position="1"/>
        <end position="25"/>
    </location>
</feature>
<dbReference type="Proteomes" id="UP000640052">
    <property type="component" value="Unassembled WGS sequence"/>
</dbReference>
<gene>
    <name evidence="2" type="ORF">Aph01nite_66010</name>
</gene>
<dbReference type="EMBL" id="BOOA01000077">
    <property type="protein sequence ID" value="GIH28291.1"/>
    <property type="molecule type" value="Genomic_DNA"/>
</dbReference>
<sequence length="689" mass="73909">MALNLAEVRPSPMMEGMAERSSVPPGTGPFAPEFAGIDAGLMNAFIGEMERAGQVIAEHAENIRRELAAVDLPAAGLAPIREIGGWAEQQVPRLRQRVAAITAPVPSALGSFGTGLRPYRETTLAPAEARRRGTELGRRFSDVDPDEFRLIGPYASDRIAAVFADLAEHQHDAVFTAAFFAAIGPAGIRRVISDLWRLPEEDRAAARLTASTAFATAVGGGQDVPGFANALKAVEESKDAENTEALATLVSQGNYPDVWLADLVTPALSPDSGVGVLTLANLLNALGNNPGAARLAIGRAARLSPRPAPPTLDLPFGRLPLFPEKWDDRPELAEFLQGLNDRAKGQRETSDAFGRLLAAASGTYDEQDGKHTQEAAFFAYTVMTSADEWRLNDATRIHMAEIAGSYATEITLGANLGDADMTKDSAMQVTPGLFEWTPPPGLRGAFRLSPEDTFRFMTTFAATPVTRQPFDVGMDALLHRFLPRASQLARSSEDPVPLDNLFSAMGNVRGFELAAAVRVLKPEDDDVDSAEKAESFLSGLALAVAGLVHPVTAIPRTWSALSAGVSAYYTYGRDPKVQVEDLEKLDGAETLARQYMAAQVLGEQGFAPVVPPTGFLAGSDGGVRPFTEIVERGQSGLKVLDQWFIDNGMGKGDEFAFGQLSLRQARNFDGAKNPAFQRARLYTDKLTTD</sequence>
<organism evidence="2 3">
    <name type="scientific">Acrocarpospora phusangensis</name>
    <dbReference type="NCBI Taxonomy" id="1070424"/>
    <lineage>
        <taxon>Bacteria</taxon>
        <taxon>Bacillati</taxon>
        <taxon>Actinomycetota</taxon>
        <taxon>Actinomycetes</taxon>
        <taxon>Streptosporangiales</taxon>
        <taxon>Streptosporangiaceae</taxon>
        <taxon>Acrocarpospora</taxon>
    </lineage>
</organism>
<keyword evidence="3" id="KW-1185">Reference proteome</keyword>
<reference evidence="2" key="1">
    <citation type="submission" date="2021-01" db="EMBL/GenBank/DDBJ databases">
        <title>Whole genome shotgun sequence of Acrocarpospora phusangensis NBRC 108782.</title>
        <authorList>
            <person name="Komaki H."/>
            <person name="Tamura T."/>
        </authorList>
    </citation>
    <scope>NUCLEOTIDE SEQUENCE</scope>
    <source>
        <strain evidence="2">NBRC 108782</strain>
    </source>
</reference>
<evidence type="ECO:0000256" key="1">
    <source>
        <dbReference type="SAM" id="MobiDB-lite"/>
    </source>
</evidence>
<protein>
    <submittedName>
        <fullName evidence="2">Uncharacterized protein</fullName>
    </submittedName>
</protein>
<evidence type="ECO:0000313" key="2">
    <source>
        <dbReference type="EMBL" id="GIH28291.1"/>
    </source>
</evidence>
<comment type="caution">
    <text evidence="2">The sequence shown here is derived from an EMBL/GenBank/DDBJ whole genome shotgun (WGS) entry which is preliminary data.</text>
</comment>
<evidence type="ECO:0000313" key="3">
    <source>
        <dbReference type="Proteomes" id="UP000640052"/>
    </source>
</evidence>
<name>A0A919UNA6_9ACTN</name>
<accession>A0A919UNA6</accession>
<proteinExistence type="predicted"/>
<dbReference type="AlphaFoldDB" id="A0A919UNA6"/>